<keyword evidence="3" id="KW-1185">Reference proteome</keyword>
<comment type="caution">
    <text evidence="2">The sequence shown here is derived from an EMBL/GenBank/DDBJ whole genome shotgun (WGS) entry which is preliminary data.</text>
</comment>
<evidence type="ECO:0000313" key="2">
    <source>
        <dbReference type="EMBL" id="KZE18569.1"/>
    </source>
</evidence>
<proteinExistence type="predicted"/>
<dbReference type="RefSeq" id="WP_066686872.1">
    <property type="nucleotide sequence ID" value="NZ_CP117025.1"/>
</dbReference>
<feature type="region of interest" description="Disordered" evidence="1">
    <location>
        <begin position="1"/>
        <end position="24"/>
    </location>
</feature>
<organism evidence="2 3">
    <name type="scientific">Sphingomonas hankookensis</name>
    <dbReference type="NCBI Taxonomy" id="563996"/>
    <lineage>
        <taxon>Bacteria</taxon>
        <taxon>Pseudomonadati</taxon>
        <taxon>Pseudomonadota</taxon>
        <taxon>Alphaproteobacteria</taxon>
        <taxon>Sphingomonadales</taxon>
        <taxon>Sphingomonadaceae</taxon>
        <taxon>Sphingomonas</taxon>
    </lineage>
</organism>
<reference evidence="3" key="1">
    <citation type="submission" date="2016-01" db="EMBL/GenBank/DDBJ databases">
        <title>Draft genome of Chromobacterium sp. F49.</title>
        <authorList>
            <person name="Hong K.W."/>
        </authorList>
    </citation>
    <scope>NUCLEOTIDE SEQUENCE [LARGE SCALE GENOMIC DNA]</scope>
    <source>
        <strain evidence="3">CN3</strain>
    </source>
</reference>
<protein>
    <recommendedName>
        <fullName evidence="4">AAA+ ATPase domain-containing protein</fullName>
    </recommendedName>
</protein>
<dbReference type="InterPro" id="IPR008868">
    <property type="entry name" value="TniB"/>
</dbReference>
<dbReference type="EMBL" id="LQQO01000001">
    <property type="protein sequence ID" value="KZE18569.1"/>
    <property type="molecule type" value="Genomic_DNA"/>
</dbReference>
<evidence type="ECO:0008006" key="4">
    <source>
        <dbReference type="Google" id="ProtNLM"/>
    </source>
</evidence>
<sequence length="333" mass="37372">MTNAKKDPLGVQPPPVRGDPKPVFTDPARNARVEAVVPFFKTNYIEHEPQTIVVEQLLSYLKSMQSLLGGPIDGRCLSEHSNAGKSRMIEHLVRMAALRRAEAGLPPNPHQILCIELDKTTSVATWLRRILYEMGDDHWNDRNAKIEDLEDRILTMSRRLGVEGIVGDEVQHLDRKTTDARQVTDRFKTFLNRGILPLILVGDEDAEKFFEKNGKFASRLGTPLELRPLNPRGDAHDKELFLTFCERLDQSMVEGGIIDELSGLNKIGFRTQLVTVSSGHVGRVCRVVCEAAQHALRRGSPAIERHDMSVATRGFAMKLKWVLHDPFSNRGGS</sequence>
<evidence type="ECO:0000313" key="3">
    <source>
        <dbReference type="Proteomes" id="UP000076609"/>
    </source>
</evidence>
<evidence type="ECO:0000256" key="1">
    <source>
        <dbReference type="SAM" id="MobiDB-lite"/>
    </source>
</evidence>
<dbReference type="Pfam" id="PF05621">
    <property type="entry name" value="TniB"/>
    <property type="match status" value="1"/>
</dbReference>
<name>A0ABR5YFX8_9SPHN</name>
<accession>A0ABR5YFX8</accession>
<gene>
    <name evidence="2" type="ORF">AVT10_00495</name>
</gene>
<dbReference type="Proteomes" id="UP000076609">
    <property type="component" value="Unassembled WGS sequence"/>
</dbReference>